<proteinExistence type="predicted"/>
<protein>
    <recommendedName>
        <fullName evidence="3">Sulfotransferase family protein</fullName>
    </recommendedName>
</protein>
<organism evidence="1 2">
    <name type="scientific">Antarctobacter heliothermus</name>
    <dbReference type="NCBI Taxonomy" id="74033"/>
    <lineage>
        <taxon>Bacteria</taxon>
        <taxon>Pseudomonadati</taxon>
        <taxon>Pseudomonadota</taxon>
        <taxon>Alphaproteobacteria</taxon>
        <taxon>Rhodobacterales</taxon>
        <taxon>Roseobacteraceae</taxon>
        <taxon>Antarctobacter</taxon>
    </lineage>
</organism>
<gene>
    <name evidence="1" type="ORF">SAMN04488078_103410</name>
</gene>
<reference evidence="1 2" key="1">
    <citation type="submission" date="2017-06" db="EMBL/GenBank/DDBJ databases">
        <authorList>
            <person name="Kim H.J."/>
            <person name="Triplett B.A."/>
        </authorList>
    </citation>
    <scope>NUCLEOTIDE SEQUENCE [LARGE SCALE GENOMIC DNA]</scope>
    <source>
        <strain evidence="1 2">DSM 11445</strain>
    </source>
</reference>
<dbReference type="AlphaFoldDB" id="A0A239HHE8"/>
<dbReference type="Proteomes" id="UP000198440">
    <property type="component" value="Unassembled WGS sequence"/>
</dbReference>
<name>A0A239HHE8_9RHOB</name>
<dbReference type="SUPFAM" id="SSF52540">
    <property type="entry name" value="P-loop containing nucleoside triphosphate hydrolases"/>
    <property type="match status" value="1"/>
</dbReference>
<evidence type="ECO:0008006" key="3">
    <source>
        <dbReference type="Google" id="ProtNLM"/>
    </source>
</evidence>
<dbReference type="RefSeq" id="WP_089278886.1">
    <property type="nucleotide sequence ID" value="NZ_FZON01000034.1"/>
</dbReference>
<evidence type="ECO:0000313" key="2">
    <source>
        <dbReference type="Proteomes" id="UP000198440"/>
    </source>
</evidence>
<dbReference type="OrthoDB" id="7762993at2"/>
<dbReference type="EMBL" id="FZON01000034">
    <property type="protein sequence ID" value="SNS80760.1"/>
    <property type="molecule type" value="Genomic_DNA"/>
</dbReference>
<accession>A0A239HHE8</accession>
<sequence length="282" mass="31356">MMTEPVSLASKRVIVHLGLPKTGSTAFQECAGASRGIIEGAGATLFQKDVTRGYKMRAKTIARHGPSPWRKAKLNKAARQLRARPTTQGRDSILITDENLLGWGSRNIFPLSFDRGPKQPIKALQKAFERYDPRWVVYTRDPKTHLRSAYRYGVKLRSVSEDFDTRARRVGSAETLSQLIFDTREFLGANGVFLDMKTEKQSKDLLEAPILRLVGIADKVIATMPPAPVTNVGIPDDLLEYVHRINAIGFDKERPLRAVDVLLTMHSDLTDGGSPAAYGRVE</sequence>
<evidence type="ECO:0000313" key="1">
    <source>
        <dbReference type="EMBL" id="SNS80760.1"/>
    </source>
</evidence>
<dbReference type="InterPro" id="IPR027417">
    <property type="entry name" value="P-loop_NTPase"/>
</dbReference>